<gene>
    <name evidence="1" type="ORF">C1J01_25670</name>
</gene>
<protein>
    <submittedName>
        <fullName evidence="1">Uncharacterized protein</fullName>
    </submittedName>
</protein>
<keyword evidence="2" id="KW-1185">Reference proteome</keyword>
<evidence type="ECO:0000313" key="1">
    <source>
        <dbReference type="EMBL" id="PZG14841.1"/>
    </source>
</evidence>
<name>A0A2W2DXI6_9ACTN</name>
<proteinExistence type="predicted"/>
<accession>A0A2W2DXI6</accession>
<comment type="caution">
    <text evidence="1">The sequence shown here is derived from an EMBL/GenBank/DDBJ whole genome shotgun (WGS) entry which is preliminary data.</text>
</comment>
<sequence>MLADCAPWWRMQRAGRVPAGQETLGEAAARSVEHLVVLLLRYMPPGEAVELLTDQMASARDLAGVVRYRVGRVLRAMRRRRNLALDDGTGYQAMQDRLAAARAQAAQARSEALAAARAAVNAVRGADAGGRARWSRADEAAAAVKWATEPADVVPPPPVVLQTRALGDVSWARAVVRARAERARLAS</sequence>
<dbReference type="Proteomes" id="UP000249304">
    <property type="component" value="Unassembled WGS sequence"/>
</dbReference>
<organism evidence="1 2">
    <name type="scientific">Nonomuraea aridisoli</name>
    <dbReference type="NCBI Taxonomy" id="2070368"/>
    <lineage>
        <taxon>Bacteria</taxon>
        <taxon>Bacillati</taxon>
        <taxon>Actinomycetota</taxon>
        <taxon>Actinomycetes</taxon>
        <taxon>Streptosporangiales</taxon>
        <taxon>Streptosporangiaceae</taxon>
        <taxon>Nonomuraea</taxon>
    </lineage>
</organism>
<reference evidence="1 2" key="1">
    <citation type="submission" date="2018-01" db="EMBL/GenBank/DDBJ databases">
        <title>Draft genome sequence of Nonomuraea sp. KC333.</title>
        <authorList>
            <person name="Sahin N."/>
            <person name="Saygin H."/>
            <person name="Ay H."/>
        </authorList>
    </citation>
    <scope>NUCLEOTIDE SEQUENCE [LARGE SCALE GENOMIC DNA]</scope>
    <source>
        <strain evidence="1 2">KC333</strain>
    </source>
</reference>
<dbReference type="EMBL" id="POUD01000118">
    <property type="protein sequence ID" value="PZG14841.1"/>
    <property type="molecule type" value="Genomic_DNA"/>
</dbReference>
<evidence type="ECO:0000313" key="2">
    <source>
        <dbReference type="Proteomes" id="UP000249304"/>
    </source>
</evidence>
<dbReference type="AlphaFoldDB" id="A0A2W2DXI6"/>